<dbReference type="NCBIfam" id="NF007705">
    <property type="entry name" value="PRK10397.1"/>
    <property type="match status" value="1"/>
</dbReference>
<dbReference type="Gene3D" id="2.40.128.500">
    <property type="entry name" value="YedD-like protein"/>
    <property type="match status" value="1"/>
</dbReference>
<dbReference type="PROSITE" id="PS51257">
    <property type="entry name" value="PROKAR_LIPOPROTEIN"/>
    <property type="match status" value="1"/>
</dbReference>
<dbReference type="EMBL" id="JBANEI010000008">
    <property type="protein sequence ID" value="MEI2682591.1"/>
    <property type="molecule type" value="Genomic_DNA"/>
</dbReference>
<keyword evidence="2" id="KW-0449">Lipoprotein</keyword>
<sequence length="157" mass="17186">MNKWMMAAVTAVTLSGCAQLPNYEAAVKTAPPAALVGNWQTVGPQSGLVSDQAMASLIITQEGDTLDCRQWQRVIAKPGKVTFFDDEWVNVNKQMRVMTLDLEGNELHYDKLKMRKVDKPTVECQQALDKQAQPDATPQPQPSTVPAASTTFTAPQP</sequence>
<comment type="caution">
    <text evidence="2">The sequence shown here is derived from an EMBL/GenBank/DDBJ whole genome shotgun (WGS) entry which is preliminary data.</text>
</comment>
<organism evidence="2 3">
    <name type="scientific">Erwinia aphidicola</name>
    <dbReference type="NCBI Taxonomy" id="68334"/>
    <lineage>
        <taxon>Bacteria</taxon>
        <taxon>Pseudomonadati</taxon>
        <taxon>Pseudomonadota</taxon>
        <taxon>Gammaproteobacteria</taxon>
        <taxon>Enterobacterales</taxon>
        <taxon>Erwiniaceae</taxon>
        <taxon>Erwinia</taxon>
    </lineage>
</organism>
<gene>
    <name evidence="2" type="primary">yedD</name>
    <name evidence="2" type="ORF">V8N49_13115</name>
</gene>
<protein>
    <submittedName>
        <fullName evidence="2">Lipoprotein YedD</fullName>
    </submittedName>
</protein>
<keyword evidence="3" id="KW-1185">Reference proteome</keyword>
<dbReference type="RefSeq" id="WP_048915717.1">
    <property type="nucleotide sequence ID" value="NZ_CAKKMT010000003.1"/>
</dbReference>
<evidence type="ECO:0000313" key="3">
    <source>
        <dbReference type="Proteomes" id="UP001306592"/>
    </source>
</evidence>
<evidence type="ECO:0000256" key="1">
    <source>
        <dbReference type="SAM" id="MobiDB-lite"/>
    </source>
</evidence>
<reference evidence="2 3" key="1">
    <citation type="submission" date="2024-02" db="EMBL/GenBank/DDBJ databases">
        <title>First report Erwinia aphidicola in onion in Chile.</title>
        <authorList>
            <person name="Valenzuela M."/>
            <person name="Pena M."/>
            <person name="Dutta B."/>
        </authorList>
    </citation>
    <scope>NUCLEOTIDE SEQUENCE [LARGE SCALE GENOMIC DNA]</scope>
    <source>
        <strain evidence="2 3">QCJ3A</strain>
    </source>
</reference>
<dbReference type="InterPro" id="IPR025596">
    <property type="entry name" value="YedD"/>
</dbReference>
<feature type="compositionally biased region" description="Polar residues" evidence="1">
    <location>
        <begin position="144"/>
        <end position="157"/>
    </location>
</feature>
<accession>A0ABU8DGG5</accession>
<dbReference type="InterPro" id="IPR038624">
    <property type="entry name" value="YedD-like_sf"/>
</dbReference>
<proteinExistence type="predicted"/>
<feature type="region of interest" description="Disordered" evidence="1">
    <location>
        <begin position="122"/>
        <end position="157"/>
    </location>
</feature>
<dbReference type="Pfam" id="PF13987">
    <property type="entry name" value="YedD"/>
    <property type="match status" value="1"/>
</dbReference>
<name>A0ABU8DGG5_ERWAP</name>
<evidence type="ECO:0000313" key="2">
    <source>
        <dbReference type="EMBL" id="MEI2682591.1"/>
    </source>
</evidence>
<dbReference type="Proteomes" id="UP001306592">
    <property type="component" value="Unassembled WGS sequence"/>
</dbReference>